<dbReference type="InParanoid" id="A7S2D4"/>
<dbReference type="PANTHER" id="PTHR10283">
    <property type="entry name" value="SOLUTE CARRIER FAMILY 13 MEMBER"/>
    <property type="match status" value="1"/>
</dbReference>
<feature type="non-terminal residue" evidence="10">
    <location>
        <position position="576"/>
    </location>
</feature>
<proteinExistence type="inferred from homology"/>
<dbReference type="GO" id="GO:0055085">
    <property type="term" value="P:transmembrane transport"/>
    <property type="evidence" value="ECO:0000318"/>
    <property type="project" value="GO_Central"/>
</dbReference>
<dbReference type="InterPro" id="IPR001898">
    <property type="entry name" value="SLC13A/DASS"/>
</dbReference>
<feature type="transmembrane region" description="Helical" evidence="8">
    <location>
        <begin position="443"/>
        <end position="465"/>
    </location>
</feature>
<feature type="transmembrane region" description="Helical" evidence="8">
    <location>
        <begin position="201"/>
        <end position="225"/>
    </location>
</feature>
<dbReference type="AlphaFoldDB" id="A7S2D4"/>
<evidence type="ECO:0000256" key="4">
    <source>
        <dbReference type="ARBA" id="ARBA00022692"/>
    </source>
</evidence>
<dbReference type="PANTHER" id="PTHR10283:SF82">
    <property type="entry name" value="SOLUTE CARRIER FAMILY 13 MEMBER 2"/>
    <property type="match status" value="1"/>
</dbReference>
<dbReference type="HOGENOM" id="CLU_005170_9_1_1"/>
<feature type="transmembrane region" description="Helical" evidence="8">
    <location>
        <begin position="74"/>
        <end position="91"/>
    </location>
</feature>
<dbReference type="EMBL" id="DS469568">
    <property type="protein sequence ID" value="EDO42123.1"/>
    <property type="molecule type" value="Genomic_DNA"/>
</dbReference>
<feature type="transmembrane region" description="Helical" evidence="8">
    <location>
        <begin position="504"/>
        <end position="524"/>
    </location>
</feature>
<dbReference type="STRING" id="45351.A7S2D4"/>
<dbReference type="Pfam" id="PF00939">
    <property type="entry name" value="Na_sulph_symp"/>
    <property type="match status" value="1"/>
</dbReference>
<feature type="compositionally biased region" description="Polar residues" evidence="7">
    <location>
        <begin position="159"/>
        <end position="168"/>
    </location>
</feature>
<dbReference type="GO" id="GO:0005886">
    <property type="term" value="C:plasma membrane"/>
    <property type="evidence" value="ECO:0000318"/>
    <property type="project" value="GO_Central"/>
</dbReference>
<feature type="transmembrane region" description="Helical" evidence="8">
    <location>
        <begin position="544"/>
        <end position="570"/>
    </location>
</feature>
<dbReference type="PROSITE" id="PS01271">
    <property type="entry name" value="NA_SULFATE"/>
    <property type="match status" value="1"/>
</dbReference>
<keyword evidence="6 8" id="KW-0472">Membrane</keyword>
<feature type="transmembrane region" description="Helical" evidence="8">
    <location>
        <begin position="28"/>
        <end position="53"/>
    </location>
</feature>
<comment type="similarity">
    <text evidence="2">Belongs to the SLC13A/DASS transporter (TC 2.A.47) family. NADC subfamily.</text>
</comment>
<feature type="transmembrane region" description="Helical" evidence="8">
    <location>
        <begin position="245"/>
        <end position="265"/>
    </location>
</feature>
<dbReference type="GO" id="GO:0015141">
    <property type="term" value="F:succinate transmembrane transporter activity"/>
    <property type="evidence" value="ECO:0007669"/>
    <property type="project" value="UniProtKB-ARBA"/>
</dbReference>
<feature type="signal peptide" evidence="9">
    <location>
        <begin position="1"/>
        <end position="22"/>
    </location>
</feature>
<feature type="transmembrane region" description="Helical" evidence="8">
    <location>
        <begin position="411"/>
        <end position="431"/>
    </location>
</feature>
<feature type="transmembrane region" description="Helical" evidence="8">
    <location>
        <begin position="312"/>
        <end position="330"/>
    </location>
</feature>
<keyword evidence="11" id="KW-1185">Reference proteome</keyword>
<evidence type="ECO:0000256" key="5">
    <source>
        <dbReference type="ARBA" id="ARBA00022989"/>
    </source>
</evidence>
<keyword evidence="3" id="KW-0813">Transport</keyword>
<dbReference type="PhylomeDB" id="A7S2D4"/>
<feature type="transmembrane region" description="Helical" evidence="8">
    <location>
        <begin position="471"/>
        <end position="492"/>
    </location>
</feature>
<dbReference type="eggNOG" id="KOG1281">
    <property type="taxonomic scope" value="Eukaryota"/>
</dbReference>
<accession>A7S2D4</accession>
<feature type="non-terminal residue" evidence="10">
    <location>
        <position position="1"/>
    </location>
</feature>
<evidence type="ECO:0000256" key="8">
    <source>
        <dbReference type="SAM" id="Phobius"/>
    </source>
</evidence>
<feature type="region of interest" description="Disordered" evidence="7">
    <location>
        <begin position="153"/>
        <end position="186"/>
    </location>
</feature>
<dbReference type="CDD" id="cd01115">
    <property type="entry name" value="SLC13_permease"/>
    <property type="match status" value="1"/>
</dbReference>
<keyword evidence="4 8" id="KW-0812">Transmembrane</keyword>
<keyword evidence="9" id="KW-0732">Signal</keyword>
<dbReference type="InterPro" id="IPR031312">
    <property type="entry name" value="Na/sul_symport_CS"/>
</dbReference>
<evidence type="ECO:0000256" key="9">
    <source>
        <dbReference type="SAM" id="SignalP"/>
    </source>
</evidence>
<comment type="subcellular location">
    <subcellularLocation>
        <location evidence="1">Membrane</location>
        <topology evidence="1">Multi-pass membrane protein</topology>
    </subcellularLocation>
</comment>
<evidence type="ECO:0000313" key="11">
    <source>
        <dbReference type="Proteomes" id="UP000001593"/>
    </source>
</evidence>
<evidence type="ECO:0000256" key="3">
    <source>
        <dbReference type="ARBA" id="ARBA00022448"/>
    </source>
</evidence>
<sequence>LILILTPLVLLPLPLTLPSTESRCAYCILIMAVYWVTEVVSLAVTALLPLVLFPMLGVVGSKQISPPYFQDTNVLFMGGLIVAVAIEHWMLHKRIALRVLLLVGSQPRRLMLGFMLVTAFLSMWISNTATTAMMVPIAEAVLSELKKEEIKQKLESESNSDTVNQNEGFSDGPVNNGEEDTKNDDIGTEIDRRFMRMSKMLLLSIAYAANIGGTATLTGTAPNLVLSGQVIKLYPKSPGIGFADWFFFAFPEMLILLFVAWYCSAPVEGNFLKLRSFRCGCCKKSHRSDKEQDKAVRVVLLNQYKALGPMSFAEIAVLVHFIMLALLWLFRNPKFMKGWSAILFIQSVFNMHRFGVSHARYVKDGTVAMVVAFSLFVFPSKKPEILCWNPEGKVTKPPEALLTWKTVAHKLPWNIIILLGSGFALAEACKVSGLSEWLGLQLVGLNTIPSYGIVAIVCILITTFTEVTSNTATATIFLPILASLLMLYSLVYKKHGENINVHPWYLMIPATVSCSFAFMLPVATPPNAIVFAGGELRVSDMAKAGIGMNILGVAILLLCVHTYGMTMFGLDTFPSW</sequence>
<feature type="transmembrane region" description="Helical" evidence="8">
    <location>
        <begin position="111"/>
        <end position="137"/>
    </location>
</feature>
<evidence type="ECO:0000256" key="7">
    <source>
        <dbReference type="SAM" id="MobiDB-lite"/>
    </source>
</evidence>
<evidence type="ECO:0000256" key="6">
    <source>
        <dbReference type="ARBA" id="ARBA00023136"/>
    </source>
</evidence>
<evidence type="ECO:0000313" key="10">
    <source>
        <dbReference type="EMBL" id="EDO42123.1"/>
    </source>
</evidence>
<organism evidence="10 11">
    <name type="scientific">Nematostella vectensis</name>
    <name type="common">Starlet sea anemone</name>
    <dbReference type="NCBI Taxonomy" id="45351"/>
    <lineage>
        <taxon>Eukaryota</taxon>
        <taxon>Metazoa</taxon>
        <taxon>Cnidaria</taxon>
        <taxon>Anthozoa</taxon>
        <taxon>Hexacorallia</taxon>
        <taxon>Actiniaria</taxon>
        <taxon>Edwardsiidae</taxon>
        <taxon>Nematostella</taxon>
    </lineage>
</organism>
<evidence type="ECO:0000256" key="1">
    <source>
        <dbReference type="ARBA" id="ARBA00004141"/>
    </source>
</evidence>
<dbReference type="GO" id="GO:0022857">
    <property type="term" value="F:transmembrane transporter activity"/>
    <property type="evidence" value="ECO:0000318"/>
    <property type="project" value="GO_Central"/>
</dbReference>
<gene>
    <name evidence="10" type="ORF">NEMVEDRAFT_v1g21184</name>
</gene>
<keyword evidence="5 8" id="KW-1133">Transmembrane helix</keyword>
<feature type="chain" id="PRO_5002714944" evidence="9">
    <location>
        <begin position="23"/>
        <end position="576"/>
    </location>
</feature>
<dbReference type="OMA" id="MTSHEIG"/>
<dbReference type="Proteomes" id="UP000001593">
    <property type="component" value="Unassembled WGS sequence"/>
</dbReference>
<reference evidence="10 11" key="1">
    <citation type="journal article" date="2007" name="Science">
        <title>Sea anemone genome reveals ancestral eumetazoan gene repertoire and genomic organization.</title>
        <authorList>
            <person name="Putnam N.H."/>
            <person name="Srivastava M."/>
            <person name="Hellsten U."/>
            <person name="Dirks B."/>
            <person name="Chapman J."/>
            <person name="Salamov A."/>
            <person name="Terry A."/>
            <person name="Shapiro H."/>
            <person name="Lindquist E."/>
            <person name="Kapitonov V.V."/>
            <person name="Jurka J."/>
            <person name="Genikhovich G."/>
            <person name="Grigoriev I.V."/>
            <person name="Lucas S.M."/>
            <person name="Steele R.E."/>
            <person name="Finnerty J.R."/>
            <person name="Technau U."/>
            <person name="Martindale M.Q."/>
            <person name="Rokhsar D.S."/>
        </authorList>
    </citation>
    <scope>NUCLEOTIDE SEQUENCE [LARGE SCALE GENOMIC DNA]</scope>
    <source>
        <strain evidence="11">CH2 X CH6</strain>
    </source>
</reference>
<name>A7S2D4_NEMVE</name>
<protein>
    <submittedName>
        <fullName evidence="10">Uncharacterized protein</fullName>
    </submittedName>
</protein>
<evidence type="ECO:0000256" key="2">
    <source>
        <dbReference type="ARBA" id="ARBA00006772"/>
    </source>
</evidence>